<dbReference type="InterPro" id="IPR050220">
    <property type="entry name" value="Type_II_DNA_Topoisomerases"/>
</dbReference>
<dbReference type="SUPFAM" id="SSF101904">
    <property type="entry name" value="GyrA/ParC C-terminal domain-like"/>
    <property type="match status" value="1"/>
</dbReference>
<dbReference type="GO" id="GO:0003677">
    <property type="term" value="F:DNA binding"/>
    <property type="evidence" value="ECO:0007669"/>
    <property type="project" value="InterPro"/>
</dbReference>
<dbReference type="GO" id="GO:0005524">
    <property type="term" value="F:ATP binding"/>
    <property type="evidence" value="ECO:0007669"/>
    <property type="project" value="InterPro"/>
</dbReference>
<dbReference type="PANTHER" id="PTHR43493">
    <property type="entry name" value="DNA GYRASE/TOPOISOMERASE SUBUNIT A"/>
    <property type="match status" value="1"/>
</dbReference>
<sequence length="231" mass="26422">KINSKNIIDVELNFNEFQEVGKMTVILTKDGFLKTFKDHLEEEKIYNNIENIVSYKKILSNQKLLLFVSSGRVYTLDPNLLPTGKSNPKSFIFFVESNSNEKLIGILPYEDDLKCIVASKFGKGFIADLNEIQTSQKKGKQLFNLKSGDQLLNITNKIETHIACVSKNSKLLIFETKDLPILKRGGGVQLQKIKKEETLSDFQTFDLLDGITWKIGSQFRNEKDIYFWVGK</sequence>
<evidence type="ECO:0008006" key="2">
    <source>
        <dbReference type="Google" id="ProtNLM"/>
    </source>
</evidence>
<dbReference type="InterPro" id="IPR006691">
    <property type="entry name" value="GyrA/parC_rep"/>
</dbReference>
<dbReference type="GO" id="GO:0003918">
    <property type="term" value="F:DNA topoisomerase type II (double strand cut, ATP-hydrolyzing) activity"/>
    <property type="evidence" value="ECO:0007669"/>
    <property type="project" value="TreeGrafter"/>
</dbReference>
<dbReference type="InterPro" id="IPR035516">
    <property type="entry name" value="Gyrase/topoIV_suA_C"/>
</dbReference>
<reference evidence="1" key="1">
    <citation type="submission" date="2018-05" db="EMBL/GenBank/DDBJ databases">
        <authorList>
            <person name="Lanie J.A."/>
            <person name="Ng W.-L."/>
            <person name="Kazmierczak K.M."/>
            <person name="Andrzejewski T.M."/>
            <person name="Davidsen T.M."/>
            <person name="Wayne K.J."/>
            <person name="Tettelin H."/>
            <person name="Glass J.I."/>
            <person name="Rusch D."/>
            <person name="Podicherti R."/>
            <person name="Tsui H.-C.T."/>
            <person name="Winkler M.E."/>
        </authorList>
    </citation>
    <scope>NUCLEOTIDE SEQUENCE</scope>
</reference>
<dbReference type="AlphaFoldDB" id="A0A383EB21"/>
<name>A0A383EB21_9ZZZZ</name>
<dbReference type="Pfam" id="PF03989">
    <property type="entry name" value="DNA_gyraseA_C"/>
    <property type="match status" value="2"/>
</dbReference>
<evidence type="ECO:0000313" key="1">
    <source>
        <dbReference type="EMBL" id="SVE53580.1"/>
    </source>
</evidence>
<protein>
    <recommendedName>
        <fullName evidence="2">DNA topoisomerase IV subunit A</fullName>
    </recommendedName>
</protein>
<dbReference type="PANTHER" id="PTHR43493:SF1">
    <property type="entry name" value="DNA TOPOISOMERASE 4 SUBUNIT A"/>
    <property type="match status" value="1"/>
</dbReference>
<feature type="non-terminal residue" evidence="1">
    <location>
        <position position="231"/>
    </location>
</feature>
<dbReference type="GO" id="GO:0009330">
    <property type="term" value="C:DNA topoisomerase type II (double strand cut, ATP-hydrolyzing) complex"/>
    <property type="evidence" value="ECO:0007669"/>
    <property type="project" value="TreeGrafter"/>
</dbReference>
<dbReference type="Gene3D" id="2.120.10.90">
    <property type="entry name" value="DNA gyrase/topoisomerase IV, subunit A, C-terminal"/>
    <property type="match status" value="1"/>
</dbReference>
<dbReference type="GO" id="GO:0006265">
    <property type="term" value="P:DNA topological change"/>
    <property type="evidence" value="ECO:0007669"/>
    <property type="project" value="InterPro"/>
</dbReference>
<dbReference type="GO" id="GO:0005737">
    <property type="term" value="C:cytoplasm"/>
    <property type="evidence" value="ECO:0007669"/>
    <property type="project" value="TreeGrafter"/>
</dbReference>
<proteinExistence type="predicted"/>
<organism evidence="1">
    <name type="scientific">marine metagenome</name>
    <dbReference type="NCBI Taxonomy" id="408172"/>
    <lineage>
        <taxon>unclassified sequences</taxon>
        <taxon>metagenomes</taxon>
        <taxon>ecological metagenomes</taxon>
    </lineage>
</organism>
<gene>
    <name evidence="1" type="ORF">METZ01_LOCUS506434</name>
</gene>
<accession>A0A383EB21</accession>
<dbReference type="EMBL" id="UINC01224105">
    <property type="protein sequence ID" value="SVE53580.1"/>
    <property type="molecule type" value="Genomic_DNA"/>
</dbReference>
<feature type="non-terminal residue" evidence="1">
    <location>
        <position position="1"/>
    </location>
</feature>